<evidence type="ECO:0000256" key="3">
    <source>
        <dbReference type="ARBA" id="ARBA00022806"/>
    </source>
</evidence>
<protein>
    <submittedName>
        <fullName evidence="6">Uncharacterized protein</fullName>
    </submittedName>
</protein>
<dbReference type="GO" id="GO:0004520">
    <property type="term" value="F:DNA endonuclease activity"/>
    <property type="evidence" value="ECO:0007669"/>
    <property type="project" value="TreeGrafter"/>
</dbReference>
<keyword evidence="7" id="KW-1185">Reference proteome</keyword>
<dbReference type="GO" id="GO:0006281">
    <property type="term" value="P:DNA repair"/>
    <property type="evidence" value="ECO:0007669"/>
    <property type="project" value="TreeGrafter"/>
</dbReference>
<feature type="region of interest" description="Disordered" evidence="5">
    <location>
        <begin position="92"/>
        <end position="113"/>
    </location>
</feature>
<comment type="caution">
    <text evidence="6">The sequence shown here is derived from an EMBL/GenBank/DDBJ whole genome shotgun (WGS) entry which is preliminary data.</text>
</comment>
<dbReference type="GO" id="GO:0005524">
    <property type="term" value="F:ATP binding"/>
    <property type="evidence" value="ECO:0007669"/>
    <property type="project" value="UniProtKB-KW"/>
</dbReference>
<evidence type="ECO:0000313" key="6">
    <source>
        <dbReference type="EMBL" id="KAJ1642522.1"/>
    </source>
</evidence>
<dbReference type="AlphaFoldDB" id="A0A9W7XE13"/>
<keyword evidence="1" id="KW-0547">Nucleotide-binding</keyword>
<gene>
    <name evidence="6" type="ORF">LPJ64_005641</name>
</gene>
<evidence type="ECO:0000313" key="7">
    <source>
        <dbReference type="Proteomes" id="UP001145021"/>
    </source>
</evidence>
<evidence type="ECO:0000256" key="1">
    <source>
        <dbReference type="ARBA" id="ARBA00022741"/>
    </source>
</evidence>
<feature type="compositionally biased region" description="Low complexity" evidence="5">
    <location>
        <begin position="423"/>
        <end position="436"/>
    </location>
</feature>
<keyword evidence="3" id="KW-0347">Helicase</keyword>
<evidence type="ECO:0000256" key="5">
    <source>
        <dbReference type="SAM" id="MobiDB-lite"/>
    </source>
</evidence>
<feature type="region of interest" description="Disordered" evidence="5">
    <location>
        <begin position="423"/>
        <end position="454"/>
    </location>
</feature>
<accession>A0A9W7XE13</accession>
<feature type="region of interest" description="Disordered" evidence="5">
    <location>
        <begin position="40"/>
        <end position="65"/>
    </location>
</feature>
<dbReference type="GO" id="GO:0004386">
    <property type="term" value="F:helicase activity"/>
    <property type="evidence" value="ECO:0007669"/>
    <property type="project" value="UniProtKB-KW"/>
</dbReference>
<reference evidence="6" key="1">
    <citation type="submission" date="2022-07" db="EMBL/GenBank/DDBJ databases">
        <title>Phylogenomic reconstructions and comparative analyses of Kickxellomycotina fungi.</title>
        <authorList>
            <person name="Reynolds N.K."/>
            <person name="Stajich J.E."/>
            <person name="Barry K."/>
            <person name="Grigoriev I.V."/>
            <person name="Crous P."/>
            <person name="Smith M.E."/>
        </authorList>
    </citation>
    <scope>NUCLEOTIDE SEQUENCE</scope>
    <source>
        <strain evidence="6">NBRC 105413</strain>
    </source>
</reference>
<feature type="compositionally biased region" description="Polar residues" evidence="5">
    <location>
        <begin position="92"/>
        <end position="102"/>
    </location>
</feature>
<dbReference type="Proteomes" id="UP001145021">
    <property type="component" value="Unassembled WGS sequence"/>
</dbReference>
<feature type="region of interest" description="Disordered" evidence="5">
    <location>
        <begin position="484"/>
        <end position="508"/>
    </location>
</feature>
<dbReference type="GO" id="GO:0031297">
    <property type="term" value="P:replication fork processing"/>
    <property type="evidence" value="ECO:0007669"/>
    <property type="project" value="TreeGrafter"/>
</dbReference>
<name>A0A9W7XE13_9FUNG</name>
<keyword evidence="2" id="KW-0378">Hydrolase</keyword>
<sequence length="554" mass="62353">MCFVLNIDEFQYCSELGHPLTSWRSLSVFSRLYKTAGRTDKPIGRALPDSAEKPRHQRQHKRRRRQCVLHKLAEAEKSQAYVEQRLAETKQNQSYVETTPASSHYGPIEAPSSTARQIVPRAEECWPLTMLLEKYPELRFERWLPKSLRNVKRTGASDLDERFLRGPHGQPLCLWCGKETSGKKKLFCLAPKGNSRRLTTGFGEGCEHEHRMRRDNQYVRDQLKMRDRGVCCYCSTETHELFLRATGCKTLEERNAMFRELAKHNPEWLKKVKRPLLSMDYDFNEGMFWEAAHRVDVKHGGGLCGLDGYNTLCVPCHNEEYMRNYMTNLSSLPLYQSPLADALPAKPTMHPRSATATKLAASTGRLRKIAQPRSAPRTVQTSLRSAAAFVSPLAMAKQLSLPKKPAPPQNLFKELALSSPESLPSPTSSYLLGPSSAHRTETPSKHRLSGGLVDLTSSTETSMLSRNSKRLSVPKISPIKISSDEYSDEAENASDGSSSDSYRSRAGHISVRTTRTTARVNRDLFSTLADPGDSDAERFAKVTVRRGKGLVRGR</sequence>
<feature type="compositionally biased region" description="Basic residues" evidence="5">
    <location>
        <begin position="55"/>
        <end position="65"/>
    </location>
</feature>
<dbReference type="GO" id="GO:0016787">
    <property type="term" value="F:hydrolase activity"/>
    <property type="evidence" value="ECO:0007669"/>
    <property type="project" value="UniProtKB-KW"/>
</dbReference>
<dbReference type="GO" id="GO:0043596">
    <property type="term" value="C:nuclear replication fork"/>
    <property type="evidence" value="ECO:0007669"/>
    <property type="project" value="TreeGrafter"/>
</dbReference>
<evidence type="ECO:0000256" key="2">
    <source>
        <dbReference type="ARBA" id="ARBA00022801"/>
    </source>
</evidence>
<dbReference type="EMBL" id="JANBOH010000385">
    <property type="protein sequence ID" value="KAJ1642522.1"/>
    <property type="molecule type" value="Genomic_DNA"/>
</dbReference>
<evidence type="ECO:0000256" key="4">
    <source>
        <dbReference type="ARBA" id="ARBA00022840"/>
    </source>
</evidence>
<dbReference type="PANTHER" id="PTHR45766">
    <property type="entry name" value="DNA ANNEALING HELICASE AND ENDONUCLEASE ZRANB3 FAMILY MEMBER"/>
    <property type="match status" value="1"/>
</dbReference>
<keyword evidence="4" id="KW-0067">ATP-binding</keyword>
<dbReference type="PANTHER" id="PTHR45766:SF3">
    <property type="entry name" value="DNA ANNEALING HELICASE AND ENDONUCLEASE ZRANB3"/>
    <property type="match status" value="1"/>
</dbReference>
<organism evidence="6 7">
    <name type="scientific">Coemansia asiatica</name>
    <dbReference type="NCBI Taxonomy" id="1052880"/>
    <lineage>
        <taxon>Eukaryota</taxon>
        <taxon>Fungi</taxon>
        <taxon>Fungi incertae sedis</taxon>
        <taxon>Zoopagomycota</taxon>
        <taxon>Kickxellomycotina</taxon>
        <taxon>Kickxellomycetes</taxon>
        <taxon>Kickxellales</taxon>
        <taxon>Kickxellaceae</taxon>
        <taxon>Coemansia</taxon>
    </lineage>
</organism>
<proteinExistence type="predicted"/>